<dbReference type="EMBL" id="KI913959">
    <property type="protein sequence ID" value="ETW03808.1"/>
    <property type="molecule type" value="Genomic_DNA"/>
</dbReference>
<reference evidence="1" key="1">
    <citation type="submission" date="2013-12" db="EMBL/GenBank/DDBJ databases">
        <title>The Genome Sequence of Aphanomyces invadans NJM9701.</title>
        <authorList>
            <consortium name="The Broad Institute Genomics Platform"/>
            <person name="Russ C."/>
            <person name="Tyler B."/>
            <person name="van West P."/>
            <person name="Dieguez-Uribeondo J."/>
            <person name="Young S.K."/>
            <person name="Zeng Q."/>
            <person name="Gargeya S."/>
            <person name="Fitzgerald M."/>
            <person name="Abouelleil A."/>
            <person name="Alvarado L."/>
            <person name="Chapman S.B."/>
            <person name="Gainer-Dewar J."/>
            <person name="Goldberg J."/>
            <person name="Griggs A."/>
            <person name="Gujja S."/>
            <person name="Hansen M."/>
            <person name="Howarth C."/>
            <person name="Imamovic A."/>
            <person name="Ireland A."/>
            <person name="Larimer J."/>
            <person name="McCowan C."/>
            <person name="Murphy C."/>
            <person name="Pearson M."/>
            <person name="Poon T.W."/>
            <person name="Priest M."/>
            <person name="Roberts A."/>
            <person name="Saif S."/>
            <person name="Shea T."/>
            <person name="Sykes S."/>
            <person name="Wortman J."/>
            <person name="Nusbaum C."/>
            <person name="Birren B."/>
        </authorList>
    </citation>
    <scope>NUCLEOTIDE SEQUENCE [LARGE SCALE GENOMIC DNA]</scope>
    <source>
        <strain evidence="1">NJM9701</strain>
    </source>
</reference>
<organism evidence="1">
    <name type="scientific">Aphanomyces invadans</name>
    <dbReference type="NCBI Taxonomy" id="157072"/>
    <lineage>
        <taxon>Eukaryota</taxon>
        <taxon>Sar</taxon>
        <taxon>Stramenopiles</taxon>
        <taxon>Oomycota</taxon>
        <taxon>Saprolegniomycetes</taxon>
        <taxon>Saprolegniales</taxon>
        <taxon>Verrucalvaceae</taxon>
        <taxon>Aphanomyces</taxon>
    </lineage>
</organism>
<name>A0A024UDU8_9STRA</name>
<dbReference type="VEuPathDB" id="FungiDB:H310_05173"/>
<evidence type="ECO:0000313" key="1">
    <source>
        <dbReference type="EMBL" id="ETW03808.1"/>
    </source>
</evidence>
<proteinExistence type="predicted"/>
<dbReference type="AlphaFoldDB" id="A0A024UDU8"/>
<protein>
    <submittedName>
        <fullName evidence="1">Uncharacterized protein</fullName>
    </submittedName>
</protein>
<accession>A0A024UDU8</accession>
<gene>
    <name evidence="1" type="ORF">H310_05173</name>
</gene>
<dbReference type="GeneID" id="20082223"/>
<dbReference type="RefSeq" id="XP_008868037.1">
    <property type="nucleotide sequence ID" value="XM_008869815.1"/>
</dbReference>
<sequence>MLKKTTTAKLCWSEEPASIWDVAVCGTNCVWKVDASSRMSRAESNESVSNAWMSRPGEVADAFVSEQWGNPLMSFWTSPYASLHREFLRAFSSLATGGISVSLAKFTPVDGRHMRTLNLLTRVSADFWIAAKSHVLGTVGYTATLTADTTMLHVTLCTTLSSKHPCCADKVWTSLKRDWQLVDAMNLSPCSADGITLAASWSGVMLASLAQVAKNGLACVKLATPK</sequence>